<reference evidence="4" key="1">
    <citation type="journal article" date="2017" name="Genome Announc.">
        <title>Draft Genome Sequence of Terrimicrobium sacchariphilum NM-5T, a Facultative Anaerobic Soil Bacterium of the Class Spartobacteria.</title>
        <authorList>
            <person name="Qiu Y.L."/>
            <person name="Tourlousse D.M."/>
            <person name="Matsuura N."/>
            <person name="Ohashi A."/>
            <person name="Sekiguchi Y."/>
        </authorList>
    </citation>
    <scope>NUCLEOTIDE SEQUENCE [LARGE SCALE GENOMIC DNA]</scope>
    <source>
        <strain evidence="4">NM-5</strain>
    </source>
</reference>
<dbReference type="OrthoDB" id="173922at2"/>
<sequence>MKLRSSNIDLVANRGPEKGVALVIVLALVVLLTGLVVAYFSRSMWDRQLSNSSLHQAMADELARSAMDIVTGDLKQEIANGSTQTTVGATTIYTPVSTAGAVPVRNTPTNPSPTLLRVSTATDIGAPGADHPASPANSTTPSANGRSISLKRWNSHYLLPLGNPAKPQDTTPVSSGAEAFTAPGWVYVTNAGPVKLATPDKAVIGRYAYAIYDEGALLDMNVAGYPSPLPYASGSTMPPSYALKGSLAFADLTQLKDASGNAWMTGAGINSTVGWRDYASLRNASGQPDGVFPALSFSGPSVYPAYVDLAASGSADSPDVRSVADPNGRTDQAFPSRQALIRFCSSIGTENFNPNALQYLGTFSRSLNAPSWSPQADASNGFLYKTDAEKSVSPNRNVPNVRTKKAFVRADGSRAEIGEVLVNQRFPLTRLALVTDSATAAEGSDIERFFGLTRATAKDEPWVYRGGATSIATLDEVAAQGREPDFFELLKAAILAGSLGKYSDNDNHLVTKTIDQNKDVQIFQIGANLIDQYDADNHPTVIKFGSFDPIYGTESLPYLNHLYVTIFRPNRGDPKYPTLEGWLQFGLWNPNGNAADQTADRKYRIIGTDGRAYLEASSGTNFLSAQQNLTGRYLEFTARGSTFAEPQLLIPSSTMTGGVTFSGAPIDATNDPSGYFGSPAQPSYASSTTAVTTTSPCYLVGFYLGSAVNPITGEPARDRAITGNPSDPASLSYYHARNALGSGGRYPTFALQYQDDDGTWRTYESVQARSFYLDHWYQYGFKSCTTWLTGKYNLNSGWGSDNGRGTSVGNGLAFGLTALSAMDPRSKRGGMVSTIGLNGRPIVAQTTIRPNSWANRFDSEPTSNSGYPKNPAGITMWTGWSTNNTFQPAKTADNKAGASSFVTDLDGVVRRADGDESNKVSPLWQVASGTTAQAVRAMRPTMLNRPFRSVGEMGFAMRGDPWKSLNLFSSDSADAALMDFFTVVDEPVVAGRVNLNTASRAVLSAILTGAQKADDGTTLPPVLSPAEAGKIADLIIQKRASAPFRNVAELATRVGDDLPTAFDNGPTNTSDGYFKTRREAAMRALVDAADTRTWNLLIDVVAQTGMFAANAPQTEAALNSSFIVQGERRYWLHLAIDRYTGEVVARELEAVYE</sequence>
<evidence type="ECO:0000256" key="2">
    <source>
        <dbReference type="SAM" id="Phobius"/>
    </source>
</evidence>
<dbReference type="EMBL" id="BDCO01000002">
    <property type="protein sequence ID" value="GAT34700.1"/>
    <property type="molecule type" value="Genomic_DNA"/>
</dbReference>
<evidence type="ECO:0000313" key="4">
    <source>
        <dbReference type="Proteomes" id="UP000076023"/>
    </source>
</evidence>
<feature type="transmembrane region" description="Helical" evidence="2">
    <location>
        <begin position="20"/>
        <end position="40"/>
    </location>
</feature>
<keyword evidence="2" id="KW-0472">Membrane</keyword>
<dbReference type="RefSeq" id="WP_075080312.1">
    <property type="nucleotide sequence ID" value="NZ_BDCO01000002.1"/>
</dbReference>
<evidence type="ECO:0000256" key="1">
    <source>
        <dbReference type="SAM" id="MobiDB-lite"/>
    </source>
</evidence>
<name>A0A146GBC5_TERSA</name>
<dbReference type="STRING" id="690879.TSACC_23132"/>
<feature type="compositionally biased region" description="Polar residues" evidence="1">
    <location>
        <begin position="135"/>
        <end position="145"/>
    </location>
</feature>
<gene>
    <name evidence="3" type="ORF">TSACC_23132</name>
</gene>
<dbReference type="AlphaFoldDB" id="A0A146GBC5"/>
<keyword evidence="4" id="KW-1185">Reference proteome</keyword>
<keyword evidence="2" id="KW-0812">Transmembrane</keyword>
<comment type="caution">
    <text evidence="3">The sequence shown here is derived from an EMBL/GenBank/DDBJ whole genome shotgun (WGS) entry which is preliminary data.</text>
</comment>
<dbReference type="Proteomes" id="UP000076023">
    <property type="component" value="Unassembled WGS sequence"/>
</dbReference>
<accession>A0A146GBC5</accession>
<evidence type="ECO:0008006" key="5">
    <source>
        <dbReference type="Google" id="ProtNLM"/>
    </source>
</evidence>
<organism evidence="3 4">
    <name type="scientific">Terrimicrobium sacchariphilum</name>
    <dbReference type="NCBI Taxonomy" id="690879"/>
    <lineage>
        <taxon>Bacteria</taxon>
        <taxon>Pseudomonadati</taxon>
        <taxon>Verrucomicrobiota</taxon>
        <taxon>Terrimicrobiia</taxon>
        <taxon>Terrimicrobiales</taxon>
        <taxon>Terrimicrobiaceae</taxon>
        <taxon>Terrimicrobium</taxon>
    </lineage>
</organism>
<keyword evidence="2" id="KW-1133">Transmembrane helix</keyword>
<proteinExistence type="predicted"/>
<protein>
    <recommendedName>
        <fullName evidence="5">Tfp pilus assembly protein PilX</fullName>
    </recommendedName>
</protein>
<evidence type="ECO:0000313" key="3">
    <source>
        <dbReference type="EMBL" id="GAT34700.1"/>
    </source>
</evidence>
<dbReference type="InParanoid" id="A0A146GBC5"/>
<feature type="region of interest" description="Disordered" evidence="1">
    <location>
        <begin position="124"/>
        <end position="145"/>
    </location>
</feature>